<dbReference type="HOGENOM" id="CLU_584819_0_0_3"/>
<dbReference type="eggNOG" id="ENOG502ZA0W">
    <property type="taxonomic scope" value="Bacteria"/>
</dbReference>
<evidence type="ECO:0008006" key="4">
    <source>
        <dbReference type="Google" id="ProtNLM"/>
    </source>
</evidence>
<keyword evidence="1" id="KW-1133">Transmembrane helix</keyword>
<dbReference type="Proteomes" id="UP000027395">
    <property type="component" value="Chromosome"/>
</dbReference>
<evidence type="ECO:0000256" key="1">
    <source>
        <dbReference type="SAM" id="Phobius"/>
    </source>
</evidence>
<gene>
    <name evidence="2" type="ORF">A19Y_3284</name>
</gene>
<accession>A0A073CIW1</accession>
<dbReference type="AlphaFoldDB" id="A0A073CIW1"/>
<dbReference type="EMBL" id="CM002803">
    <property type="protein sequence ID" value="KEI68081.1"/>
    <property type="molecule type" value="Genomic_DNA"/>
</dbReference>
<dbReference type="STRING" id="388467.A19Y_3284"/>
<dbReference type="RefSeq" id="WP_042155370.1">
    <property type="nucleotide sequence ID" value="NZ_CM002803.1"/>
</dbReference>
<protein>
    <recommendedName>
        <fullName evidence="4">AlgX/AlgJ SGNH hydrolase-like domain-containing protein</fullName>
    </recommendedName>
</protein>
<keyword evidence="3" id="KW-1185">Reference proteome</keyword>
<evidence type="ECO:0000313" key="3">
    <source>
        <dbReference type="Proteomes" id="UP000027395"/>
    </source>
</evidence>
<reference evidence="2 3" key="1">
    <citation type="journal article" date="2014" name="Appl. Environ. Microbiol.">
        <title>Elucidation of insertion elements encoded on plasmids and in vitro construction of shuttle vectors from the toxic cyanobacterium Planktothrix.</title>
        <authorList>
            <person name="Christiansen G."/>
            <person name="Goesmann A."/>
            <person name="Kurmayer R."/>
        </authorList>
    </citation>
    <scope>NUCLEOTIDE SEQUENCE [LARGE SCALE GENOMIC DNA]</scope>
    <source>
        <strain evidence="2 3">NIVA-CYA 126/8</strain>
    </source>
</reference>
<name>A0A073CIW1_PLAA1</name>
<proteinExistence type="predicted"/>
<organism evidence="2 3">
    <name type="scientific">Planktothrix agardhii (strain NIVA-CYA 126/8)</name>
    <dbReference type="NCBI Taxonomy" id="388467"/>
    <lineage>
        <taxon>Bacteria</taxon>
        <taxon>Bacillati</taxon>
        <taxon>Cyanobacteriota</taxon>
        <taxon>Cyanophyceae</taxon>
        <taxon>Oscillatoriophycideae</taxon>
        <taxon>Oscillatoriales</taxon>
        <taxon>Microcoleaceae</taxon>
        <taxon>Planktothrix</taxon>
    </lineage>
</organism>
<sequence length="442" mass="50486">MKNFKFFPQVQQGLKIGLINLVVLFVLLEIGSLIFYYSKNKQFYYTRERTEDLQNLGVNLEGVRVGESIVERLHPYFGYIQKPGPDFRPGFKYNNYGFISPYDYPYTKTNNNQVIVGILGGSVASNYSIYEVQNKILEKKLQQLPQFKDKELIIISLAIGGYKQPQQLITLNYLLSLGQKFDLVINIDGFNEVALANINNQNGLEFAMPSSSHVQALTGLANNSLSTKALKTLLRIKDNKPKIKNALETLKDCPLAACNAVMSLYVEDLVKNYRRDVARFERYRQKPTEEGSSAESVIYFYMQDPILTDAKLFPKIANHWAKSSILIHEVLKENNIPYFHILQPNQYYPTKRVFSEAEKKVAFSQDSPYQDAVKKGYPLLLKEVNELKANQINFFDGVAILDDTKEPAYIDNCCHYQKIGENILSNFVADSVFNVLKNQPSP</sequence>
<feature type="transmembrane region" description="Helical" evidence="1">
    <location>
        <begin position="16"/>
        <end position="37"/>
    </location>
</feature>
<dbReference type="PATRIC" id="fig|388467.6.peg.3230"/>
<evidence type="ECO:0000313" key="2">
    <source>
        <dbReference type="EMBL" id="KEI68081.1"/>
    </source>
</evidence>
<keyword evidence="1" id="KW-0472">Membrane</keyword>
<keyword evidence="1" id="KW-0812">Transmembrane</keyword>